<name>A0ABM8Z8V6_9LACO</name>
<evidence type="ECO:0008006" key="4">
    <source>
        <dbReference type="Google" id="ProtNLM"/>
    </source>
</evidence>
<evidence type="ECO:0000313" key="2">
    <source>
        <dbReference type="EMBL" id="CAH0417888.1"/>
    </source>
</evidence>
<feature type="compositionally biased region" description="Low complexity" evidence="1">
    <location>
        <begin position="153"/>
        <end position="173"/>
    </location>
</feature>
<organism evidence="2 3">
    <name type="scientific">Periweissella ghanensis</name>
    <dbReference type="NCBI Taxonomy" id="467997"/>
    <lineage>
        <taxon>Bacteria</taxon>
        <taxon>Bacillati</taxon>
        <taxon>Bacillota</taxon>
        <taxon>Bacilli</taxon>
        <taxon>Lactobacillales</taxon>
        <taxon>Lactobacillaceae</taxon>
        <taxon>Periweissella</taxon>
    </lineage>
</organism>
<dbReference type="RefSeq" id="WP_230097006.1">
    <property type="nucleotide sequence ID" value="NZ_CAKKNT010000002.1"/>
</dbReference>
<reference evidence="2 3" key="1">
    <citation type="submission" date="2021-11" db="EMBL/GenBank/DDBJ databases">
        <authorList>
            <person name="Depoorter E."/>
        </authorList>
    </citation>
    <scope>NUCLEOTIDE SEQUENCE [LARGE SCALE GENOMIC DNA]</scope>
    <source>
        <strain evidence="2 3">LMG 24286</strain>
    </source>
</reference>
<feature type="region of interest" description="Disordered" evidence="1">
    <location>
        <begin position="149"/>
        <end position="173"/>
    </location>
</feature>
<sequence>MDIANNANALNTVLPGSVKISKNNDNGTGISMDQFLKIMAATMSNPSMDGGSSGGGSNTDYLSQLAQFSELQKMNELGQNLQATVMMSQQQQAFGLMGQNVVVTDIDPNTKKPIAISGPVDRVQFNNGYATIQVKGKYYDLSALNEVDGKLGPDTTDPIAPTPAPTDSSAPTN</sequence>
<accession>A0ABM8Z8V6</accession>
<comment type="caution">
    <text evidence="2">The sequence shown here is derived from an EMBL/GenBank/DDBJ whole genome shotgun (WGS) entry which is preliminary data.</text>
</comment>
<gene>
    <name evidence="2" type="ORF">WGH24286_00304</name>
</gene>
<keyword evidence="3" id="KW-1185">Reference proteome</keyword>
<protein>
    <recommendedName>
        <fullName evidence="4">Flagellar hook capping protein</fullName>
    </recommendedName>
</protein>
<dbReference type="Proteomes" id="UP000789719">
    <property type="component" value="Unassembled WGS sequence"/>
</dbReference>
<evidence type="ECO:0000313" key="3">
    <source>
        <dbReference type="Proteomes" id="UP000789719"/>
    </source>
</evidence>
<proteinExistence type="predicted"/>
<dbReference type="EMBL" id="CAKKNT010000002">
    <property type="protein sequence ID" value="CAH0417888.1"/>
    <property type="molecule type" value="Genomic_DNA"/>
</dbReference>
<evidence type="ECO:0000256" key="1">
    <source>
        <dbReference type="SAM" id="MobiDB-lite"/>
    </source>
</evidence>